<feature type="domain" description="Glycosyltransferase family 28 N-terminal" evidence="1">
    <location>
        <begin position="3"/>
        <end position="141"/>
    </location>
</feature>
<dbReference type="PANTHER" id="PTHR48050">
    <property type="entry name" value="STEROL 3-BETA-GLUCOSYLTRANSFERASE"/>
    <property type="match status" value="1"/>
</dbReference>
<dbReference type="GO" id="GO:0008194">
    <property type="term" value="F:UDP-glycosyltransferase activity"/>
    <property type="evidence" value="ECO:0007669"/>
    <property type="project" value="InterPro"/>
</dbReference>
<evidence type="ECO:0000313" key="3">
    <source>
        <dbReference type="EMBL" id="MBE9116296.1"/>
    </source>
</evidence>
<gene>
    <name evidence="3" type="ORF">IQ249_10345</name>
</gene>
<dbReference type="PANTHER" id="PTHR48050:SF13">
    <property type="entry name" value="STEROL 3-BETA-GLUCOSYLTRANSFERASE UGT80A2"/>
    <property type="match status" value="1"/>
</dbReference>
<feature type="domain" description="Erythromycin biosynthesis protein CIII-like C-terminal" evidence="2">
    <location>
        <begin position="296"/>
        <end position="398"/>
    </location>
</feature>
<dbReference type="AlphaFoldDB" id="A0A8J7DW91"/>
<dbReference type="InterPro" id="IPR004276">
    <property type="entry name" value="GlycoTrans_28_N"/>
</dbReference>
<accession>A0A8J7DW91</accession>
<dbReference type="InterPro" id="IPR002213">
    <property type="entry name" value="UDP_glucos_trans"/>
</dbReference>
<protein>
    <submittedName>
        <fullName evidence="3">Glycosyltransferase family 1 protein</fullName>
    </submittedName>
</protein>
<evidence type="ECO:0000313" key="4">
    <source>
        <dbReference type="Proteomes" id="UP000654482"/>
    </source>
</evidence>
<dbReference type="GO" id="GO:0016758">
    <property type="term" value="F:hexosyltransferase activity"/>
    <property type="evidence" value="ECO:0007669"/>
    <property type="project" value="InterPro"/>
</dbReference>
<evidence type="ECO:0000259" key="2">
    <source>
        <dbReference type="Pfam" id="PF06722"/>
    </source>
</evidence>
<evidence type="ECO:0000259" key="1">
    <source>
        <dbReference type="Pfam" id="PF03033"/>
    </source>
</evidence>
<comment type="caution">
    <text evidence="3">The sequence shown here is derived from an EMBL/GenBank/DDBJ whole genome shotgun (WGS) entry which is preliminary data.</text>
</comment>
<name>A0A8J7DW91_9CYAN</name>
<sequence length="420" mass="46088">MHITILTMGSRGDVQPFIALGVGLQKAGYRVRLASHANFEMAIRDRGLDFALLSGNPQEFLQSERGQAMMQSRNPIVFVRRMAEAINEVLSSVLLESWNACQGTDAIVAGSLATWGIDIAQKLGVPFFFANLQPSSPTSTFPVSSAPKVSKYLERFYNRLTYIVIYQLVWQIFRKPINEFRTHLLDLPSTGKTPLTRMRQQSVPILNAVSPSVVPVPADWLACDHMTGYWFLDRAAGFVPPPALVNFLAAGTPPVYIGFGSMGGEKSKKIAALALSALAETEQRGIFLRGWSGIENADLPDTVFKIDSIPHDWLFPQMACIVHHGGAGTSAATFRAGVPGIIIPFLGDQPFWRDRAFELGVSPPPIDPENLTVQQLTAAISEAIQNPTLRDRAAQLGTQIREENGVSRTVEIIQQEMQST</sequence>
<dbReference type="CDD" id="cd03784">
    <property type="entry name" value="GT1_Gtf-like"/>
    <property type="match status" value="1"/>
</dbReference>
<dbReference type="RefSeq" id="WP_194029392.1">
    <property type="nucleotide sequence ID" value="NZ_JADEWZ010000013.1"/>
</dbReference>
<dbReference type="SUPFAM" id="SSF53756">
    <property type="entry name" value="UDP-Glycosyltransferase/glycogen phosphorylase"/>
    <property type="match status" value="1"/>
</dbReference>
<proteinExistence type="predicted"/>
<reference evidence="3" key="1">
    <citation type="submission" date="2020-10" db="EMBL/GenBank/DDBJ databases">
        <authorList>
            <person name="Castelo-Branco R."/>
            <person name="Eusebio N."/>
            <person name="Adriana R."/>
            <person name="Vieira A."/>
            <person name="Brugerolle De Fraissinette N."/>
            <person name="Rezende De Castro R."/>
            <person name="Schneider M.P."/>
            <person name="Vasconcelos V."/>
            <person name="Leao P.N."/>
        </authorList>
    </citation>
    <scope>NUCLEOTIDE SEQUENCE</scope>
    <source>
        <strain evidence="3">LEGE 07157</strain>
    </source>
</reference>
<dbReference type="Proteomes" id="UP000654482">
    <property type="component" value="Unassembled WGS sequence"/>
</dbReference>
<keyword evidence="4" id="KW-1185">Reference proteome</keyword>
<dbReference type="Pfam" id="PF03033">
    <property type="entry name" value="Glyco_transf_28"/>
    <property type="match status" value="1"/>
</dbReference>
<dbReference type="InterPro" id="IPR010610">
    <property type="entry name" value="EryCIII-like_C"/>
</dbReference>
<dbReference type="GO" id="GO:0005975">
    <property type="term" value="P:carbohydrate metabolic process"/>
    <property type="evidence" value="ECO:0007669"/>
    <property type="project" value="InterPro"/>
</dbReference>
<dbReference type="Gene3D" id="3.40.50.2000">
    <property type="entry name" value="Glycogen Phosphorylase B"/>
    <property type="match status" value="2"/>
</dbReference>
<dbReference type="EMBL" id="JADEWZ010000013">
    <property type="protein sequence ID" value="MBE9116296.1"/>
    <property type="molecule type" value="Genomic_DNA"/>
</dbReference>
<dbReference type="GO" id="GO:0033072">
    <property type="term" value="P:vancomycin biosynthetic process"/>
    <property type="evidence" value="ECO:0007669"/>
    <property type="project" value="UniProtKB-ARBA"/>
</dbReference>
<dbReference type="Pfam" id="PF06722">
    <property type="entry name" value="EryCIII-like_C"/>
    <property type="match status" value="1"/>
</dbReference>
<dbReference type="InterPro" id="IPR050426">
    <property type="entry name" value="Glycosyltransferase_28"/>
</dbReference>
<organism evidence="3 4">
    <name type="scientific">Lusitaniella coriacea LEGE 07157</name>
    <dbReference type="NCBI Taxonomy" id="945747"/>
    <lineage>
        <taxon>Bacteria</taxon>
        <taxon>Bacillati</taxon>
        <taxon>Cyanobacteriota</taxon>
        <taxon>Cyanophyceae</taxon>
        <taxon>Spirulinales</taxon>
        <taxon>Lusitaniellaceae</taxon>
        <taxon>Lusitaniella</taxon>
    </lineage>
</organism>
<dbReference type="FunFam" id="3.40.50.2000:FF:000009">
    <property type="entry name" value="Sterol 3-beta-glucosyltransferase UGT80A2"/>
    <property type="match status" value="1"/>
</dbReference>